<evidence type="ECO:0000313" key="5">
    <source>
        <dbReference type="Proteomes" id="UP001430919"/>
    </source>
</evidence>
<dbReference type="PANTHER" id="PTHR42776:SF27">
    <property type="entry name" value="DIPEPTIDYL PEPTIDASE FAMILY MEMBER 6"/>
    <property type="match status" value="1"/>
</dbReference>
<dbReference type="RefSeq" id="WP_229990450.1">
    <property type="nucleotide sequence ID" value="NZ_JAJJMO010000001.1"/>
</dbReference>
<evidence type="ECO:0000259" key="2">
    <source>
        <dbReference type="Pfam" id="PF00326"/>
    </source>
</evidence>
<dbReference type="PANTHER" id="PTHR42776">
    <property type="entry name" value="SERINE PEPTIDASE S9 FAMILY MEMBER"/>
    <property type="match status" value="1"/>
</dbReference>
<dbReference type="InterPro" id="IPR002469">
    <property type="entry name" value="Peptidase_S9B_N"/>
</dbReference>
<reference evidence="4" key="1">
    <citation type="submission" date="2021-11" db="EMBL/GenBank/DDBJ databases">
        <title>Description of novel Flavobacterium species.</title>
        <authorList>
            <person name="Saticioglu I.B."/>
            <person name="Ay H."/>
            <person name="Altun S."/>
            <person name="Duman M."/>
        </authorList>
    </citation>
    <scope>NUCLEOTIDE SEQUENCE</scope>
    <source>
        <strain evidence="4">F-65</strain>
    </source>
</reference>
<dbReference type="InterPro" id="IPR029058">
    <property type="entry name" value="AB_hydrolase_fold"/>
</dbReference>
<dbReference type="InterPro" id="IPR001375">
    <property type="entry name" value="Peptidase_S9_cat"/>
</dbReference>
<evidence type="ECO:0000313" key="4">
    <source>
        <dbReference type="EMBL" id="MCC9073531.1"/>
    </source>
</evidence>
<feature type="domain" description="Peptidase S9 prolyl oligopeptidase catalytic" evidence="2">
    <location>
        <begin position="703"/>
        <end position="878"/>
    </location>
</feature>
<dbReference type="Pfam" id="PF00930">
    <property type="entry name" value="DPPIV_N"/>
    <property type="match status" value="1"/>
</dbReference>
<dbReference type="InterPro" id="IPR011042">
    <property type="entry name" value="6-blade_b-propeller_TolB-like"/>
</dbReference>
<comment type="caution">
    <text evidence="4">The sequence shown here is derived from an EMBL/GenBank/DDBJ whole genome shotgun (WGS) entry which is preliminary data.</text>
</comment>
<dbReference type="EMBL" id="JAJJMO010000001">
    <property type="protein sequence ID" value="MCC9073531.1"/>
    <property type="molecule type" value="Genomic_DNA"/>
</dbReference>
<proteinExistence type="predicted"/>
<protein>
    <submittedName>
        <fullName evidence="4">Prolyl oligopeptidase family serine peptidase</fullName>
    </submittedName>
</protein>
<dbReference type="Gene3D" id="2.120.10.30">
    <property type="entry name" value="TolB, C-terminal domain"/>
    <property type="match status" value="1"/>
</dbReference>
<dbReference type="Gene3D" id="3.40.50.1820">
    <property type="entry name" value="alpha/beta hydrolase"/>
    <property type="match status" value="1"/>
</dbReference>
<organism evidence="4 5">
    <name type="scientific">Flavobacterium pisciphilum</name>
    <dbReference type="NCBI Taxonomy" id="2893755"/>
    <lineage>
        <taxon>Bacteria</taxon>
        <taxon>Pseudomonadati</taxon>
        <taxon>Bacteroidota</taxon>
        <taxon>Flavobacteriia</taxon>
        <taxon>Flavobacteriales</taxon>
        <taxon>Flavobacteriaceae</taxon>
        <taxon>Flavobacterium</taxon>
    </lineage>
</organism>
<evidence type="ECO:0000259" key="3">
    <source>
        <dbReference type="Pfam" id="PF00930"/>
    </source>
</evidence>
<evidence type="ECO:0000256" key="1">
    <source>
        <dbReference type="ARBA" id="ARBA00022801"/>
    </source>
</evidence>
<keyword evidence="1" id="KW-0378">Hydrolase</keyword>
<dbReference type="SUPFAM" id="SSF53474">
    <property type="entry name" value="alpha/beta-Hydrolases"/>
    <property type="match status" value="1"/>
</dbReference>
<name>A0ABS8MXM5_9FLAO</name>
<sequence length="891" mass="102985">MKIHSKTTLLLPWRRPFFFLVFILQLVACSLWGQVLQKKNLTINDYPKWGELSLNKMSANGQWICYSMTYENRLDTLFVKNTKSLLTKAFPLGNNGDFITSDWFTYQTAQELHLLNLKTGKQETVDNAIQYVYAPKAKKLLILKTEKDKENVLIIRDLDGMIQERIERVNTFVMDPTNQIVLYTTTIGKQHIINLLQLSQENKKTTLFSGSSSFSNLTWDEKGKSLAFMQKYPDESSFNNTIFYYNVSNKKLYTTSSQAQNSFLGDSLCMPSNILGYMFKLKISDDMRSVFFNVQQKIKSKDTIRDTAVQLWNGNAKLIYPMQEKQKNNKRTYLALWRPLENQFQLISNDILPKYMLTGDQKYAILSNEEQYEPQYSKQGPRDFYLMDVSTGKSELLLKKQSGSLDHTTASPNGRYIAYFQQKDWWIYDVTKKIHINITKNIGVSFSNNQKGHPQKNNAYSPLGWTQEDKEILLYDAYDIWAIRPDGSSARRLTHGRESQTQFRLAGSTYVLPAKVNYDGMIFYTHNLDTGLLLETTSEQGYYGFYKCSSKSNEKLVFSTNSRLDQLIQSDRGNVFIYTEQRYDLSPRLMLQSHTDKIPKVLLLQSNPQQQQFYWGKSELIQYKNSKGKSLQGILYYPANYNNQKKYPMIVYIYEKLSKKLHNKYLNPSQFIGEDEAFNSTSFTTQGYFVLAPDIIYEIGNVGVSAVDCVVSATNEVIAQGHVLPNKIGLIGHSFGGYETDFIITQTNLFAAAAAGAAATDLTSFYLTVGRTGRDDIWRFENHQWRMGKSLFEDKEGYDRNSPIVHAKNITTPLLSWTGGKDKQVNWNQSIEFYLALRRLEKKHIMLLYPKEEHTISNSENQKDLSNRVHEWFDYHLKDMQPSSWIKSGLK</sequence>
<feature type="domain" description="Dipeptidylpeptidase IV N-terminal" evidence="3">
    <location>
        <begin position="360"/>
        <end position="441"/>
    </location>
</feature>
<dbReference type="SUPFAM" id="SSF82171">
    <property type="entry name" value="DPP6 N-terminal domain-like"/>
    <property type="match status" value="1"/>
</dbReference>
<keyword evidence="5" id="KW-1185">Reference proteome</keyword>
<accession>A0ABS8MXM5</accession>
<dbReference type="Proteomes" id="UP001430919">
    <property type="component" value="Unassembled WGS sequence"/>
</dbReference>
<dbReference type="Pfam" id="PF00326">
    <property type="entry name" value="Peptidase_S9"/>
    <property type="match status" value="1"/>
</dbReference>
<gene>
    <name evidence="4" type="ORF">LNQ49_18295</name>
</gene>